<keyword evidence="4" id="KW-1185">Reference proteome</keyword>
<organism evidence="3 4">
    <name type="scientific">Prorocentrum cordatum</name>
    <dbReference type="NCBI Taxonomy" id="2364126"/>
    <lineage>
        <taxon>Eukaryota</taxon>
        <taxon>Sar</taxon>
        <taxon>Alveolata</taxon>
        <taxon>Dinophyceae</taxon>
        <taxon>Prorocentrales</taxon>
        <taxon>Prorocentraceae</taxon>
        <taxon>Prorocentrum</taxon>
    </lineage>
</organism>
<evidence type="ECO:0000256" key="1">
    <source>
        <dbReference type="ARBA" id="ARBA00022837"/>
    </source>
</evidence>
<reference evidence="3" key="1">
    <citation type="submission" date="2023-10" db="EMBL/GenBank/DDBJ databases">
        <authorList>
            <person name="Chen Y."/>
            <person name="Shah S."/>
            <person name="Dougan E. K."/>
            <person name="Thang M."/>
            <person name="Chan C."/>
        </authorList>
    </citation>
    <scope>NUCLEOTIDE SEQUENCE [LARGE SCALE GENOMIC DNA]</scope>
</reference>
<dbReference type="SUPFAM" id="SSF47473">
    <property type="entry name" value="EF-hand"/>
    <property type="match status" value="1"/>
</dbReference>
<name>A0ABN9SYV2_9DINO</name>
<dbReference type="CDD" id="cd00051">
    <property type="entry name" value="EFh"/>
    <property type="match status" value="1"/>
</dbReference>
<protein>
    <recommendedName>
        <fullName evidence="2">EF-hand domain-containing protein</fullName>
    </recommendedName>
</protein>
<evidence type="ECO:0000313" key="4">
    <source>
        <dbReference type="Proteomes" id="UP001189429"/>
    </source>
</evidence>
<dbReference type="SMART" id="SM00054">
    <property type="entry name" value="EFh"/>
    <property type="match status" value="2"/>
</dbReference>
<dbReference type="InterPro" id="IPR018247">
    <property type="entry name" value="EF_Hand_1_Ca_BS"/>
</dbReference>
<keyword evidence="1" id="KW-0106">Calcium</keyword>
<dbReference type="EMBL" id="CAUYUJ010014172">
    <property type="protein sequence ID" value="CAK0837738.1"/>
    <property type="molecule type" value="Genomic_DNA"/>
</dbReference>
<dbReference type="Gene3D" id="1.10.238.10">
    <property type="entry name" value="EF-hand"/>
    <property type="match status" value="1"/>
</dbReference>
<accession>A0ABN9SYV2</accession>
<dbReference type="InterPro" id="IPR011992">
    <property type="entry name" value="EF-hand-dom_pair"/>
</dbReference>
<dbReference type="InterPro" id="IPR002048">
    <property type="entry name" value="EF_hand_dom"/>
</dbReference>
<dbReference type="Proteomes" id="UP001189429">
    <property type="component" value="Unassembled WGS sequence"/>
</dbReference>
<proteinExistence type="predicted"/>
<feature type="domain" description="EF-hand" evidence="2">
    <location>
        <begin position="73"/>
        <end position="108"/>
    </location>
</feature>
<sequence length="179" mass="20267">MSMFEMLLGSWYTTTRELIKVSEWYAILCVVHQLALGFAVIEVMADVFLHETFQKASLDDGSMTTQTMRKIKSNTKKIKVFFETADQDGDGFVDKSELEQILQRNEVRKWLSGMGLEIGNVVSAFAVLDNNGDEQVSLEEFVEGAWYLKGQASAIETAKVRVMLEEMKGKVEGRVQQPR</sequence>
<dbReference type="PROSITE" id="PS50222">
    <property type="entry name" value="EF_HAND_2"/>
    <property type="match status" value="1"/>
</dbReference>
<gene>
    <name evidence="3" type="ORF">PCOR1329_LOCUS33857</name>
</gene>
<dbReference type="PROSITE" id="PS00018">
    <property type="entry name" value="EF_HAND_1"/>
    <property type="match status" value="1"/>
</dbReference>
<evidence type="ECO:0000313" key="3">
    <source>
        <dbReference type="EMBL" id="CAK0837738.1"/>
    </source>
</evidence>
<comment type="caution">
    <text evidence="3">The sequence shown here is derived from an EMBL/GenBank/DDBJ whole genome shotgun (WGS) entry which is preliminary data.</text>
</comment>
<dbReference type="Pfam" id="PF13499">
    <property type="entry name" value="EF-hand_7"/>
    <property type="match status" value="1"/>
</dbReference>
<evidence type="ECO:0000259" key="2">
    <source>
        <dbReference type="PROSITE" id="PS50222"/>
    </source>
</evidence>